<dbReference type="RefSeq" id="WP_320685423.1">
    <property type="nucleotide sequence ID" value="NZ_JAXBLV010000034.1"/>
</dbReference>
<evidence type="ECO:0000313" key="2">
    <source>
        <dbReference type="Proteomes" id="UP001272242"/>
    </source>
</evidence>
<protein>
    <submittedName>
        <fullName evidence="1">Uncharacterized protein</fullName>
    </submittedName>
</protein>
<dbReference type="Proteomes" id="UP001272242">
    <property type="component" value="Unassembled WGS sequence"/>
</dbReference>
<proteinExistence type="predicted"/>
<evidence type="ECO:0000313" key="1">
    <source>
        <dbReference type="EMBL" id="MDY3558518.1"/>
    </source>
</evidence>
<organism evidence="1 2">
    <name type="scientific">Gemmata algarum</name>
    <dbReference type="NCBI Taxonomy" id="2975278"/>
    <lineage>
        <taxon>Bacteria</taxon>
        <taxon>Pseudomonadati</taxon>
        <taxon>Planctomycetota</taxon>
        <taxon>Planctomycetia</taxon>
        <taxon>Gemmatales</taxon>
        <taxon>Gemmataceae</taxon>
        <taxon>Gemmata</taxon>
    </lineage>
</organism>
<dbReference type="EMBL" id="JAXBLV010000034">
    <property type="protein sequence ID" value="MDY3558518.1"/>
    <property type="molecule type" value="Genomic_DNA"/>
</dbReference>
<comment type="caution">
    <text evidence="1">The sequence shown here is derived from an EMBL/GenBank/DDBJ whole genome shotgun (WGS) entry which is preliminary data.</text>
</comment>
<keyword evidence="2" id="KW-1185">Reference proteome</keyword>
<gene>
    <name evidence="1" type="ORF">R5W23_005638</name>
</gene>
<reference evidence="2" key="1">
    <citation type="journal article" date="2023" name="Mar. Drugs">
        <title>Gemmata algarum, a Novel Planctomycete Isolated from an Algal Mat, Displays Antimicrobial Activity.</title>
        <authorList>
            <person name="Kumar G."/>
            <person name="Kallscheuer N."/>
            <person name="Kashif M."/>
            <person name="Ahamad S."/>
            <person name="Jagadeeshwari U."/>
            <person name="Pannikurungottu S."/>
            <person name="Haufschild T."/>
            <person name="Kabuu M."/>
            <person name="Sasikala C."/>
            <person name="Jogler C."/>
            <person name="Ramana C."/>
        </authorList>
    </citation>
    <scope>NUCLEOTIDE SEQUENCE [LARGE SCALE GENOMIC DNA]</scope>
    <source>
        <strain evidence="2">JC673</strain>
    </source>
</reference>
<name>A0ABU5EU68_9BACT</name>
<accession>A0ABU5EU68</accession>
<sequence length="142" mass="15577">MVLARVYYELFSHEAEWLDAHSGADAELGRQLRLEMTDGSRVFIAWAWGADGDGYHVEFAPHSFCAGAPEVDRDVSAWPLWSPLVGQPVTLSYVGEGQQVLAIRAAGAAAYCCSFGRGVWGMDELRVGDRPPQHDREPARGT</sequence>